<dbReference type="GO" id="GO:0008270">
    <property type="term" value="F:zinc ion binding"/>
    <property type="evidence" value="ECO:0007669"/>
    <property type="project" value="UniProtKB-KW"/>
</dbReference>
<feature type="domain" description="Zinc finger DksA/TraR C4-type" evidence="6">
    <location>
        <begin position="77"/>
        <end position="111"/>
    </location>
</feature>
<dbReference type="Gene3D" id="1.20.120.910">
    <property type="entry name" value="DksA, coiled-coil domain"/>
    <property type="match status" value="1"/>
</dbReference>
<protein>
    <submittedName>
        <fullName evidence="7">C4-type zinc finger protein, DksA/TraR family</fullName>
    </submittedName>
</protein>
<dbReference type="PANTHER" id="PTHR33823">
    <property type="entry name" value="RNA POLYMERASE-BINDING TRANSCRIPTION FACTOR DKSA-RELATED"/>
    <property type="match status" value="1"/>
</dbReference>
<evidence type="ECO:0000256" key="1">
    <source>
        <dbReference type="ARBA" id="ARBA00022723"/>
    </source>
</evidence>
<dbReference type="SUPFAM" id="SSF57716">
    <property type="entry name" value="Glucocorticoid receptor-like (DNA-binding domain)"/>
    <property type="match status" value="1"/>
</dbReference>
<dbReference type="EMBL" id="LT559118">
    <property type="protein sequence ID" value="SBO99986.1"/>
    <property type="molecule type" value="Genomic_DNA"/>
</dbReference>
<keyword evidence="5" id="KW-0175">Coiled coil</keyword>
<evidence type="ECO:0000256" key="5">
    <source>
        <dbReference type="SAM" id="Coils"/>
    </source>
</evidence>
<dbReference type="AlphaFoldDB" id="A0A1M4EMA8"/>
<evidence type="ECO:0000256" key="4">
    <source>
        <dbReference type="PROSITE-ProRule" id="PRU00510"/>
    </source>
</evidence>
<keyword evidence="3" id="KW-0862">Zinc</keyword>
<evidence type="ECO:0000259" key="6">
    <source>
        <dbReference type="Pfam" id="PF01258"/>
    </source>
</evidence>
<accession>A0A1M4EMA8</accession>
<evidence type="ECO:0000313" key="7">
    <source>
        <dbReference type="EMBL" id="SBO99986.1"/>
    </source>
</evidence>
<dbReference type="Pfam" id="PF01258">
    <property type="entry name" value="zf-dskA_traR"/>
    <property type="match status" value="1"/>
</dbReference>
<dbReference type="PANTHER" id="PTHR33823:SF4">
    <property type="entry name" value="GENERAL STRESS PROTEIN 16O"/>
    <property type="match status" value="1"/>
</dbReference>
<gene>
    <name evidence="7" type="ORF">BN4615_P9502</name>
</gene>
<organism evidence="7">
    <name type="scientific">Nonomuraea gerenzanensis</name>
    <dbReference type="NCBI Taxonomy" id="93944"/>
    <lineage>
        <taxon>Bacteria</taxon>
        <taxon>Bacillati</taxon>
        <taxon>Actinomycetota</taxon>
        <taxon>Actinomycetes</taxon>
        <taxon>Streptosporangiales</taxon>
        <taxon>Streptosporangiaceae</taxon>
        <taxon>Nonomuraea</taxon>
    </lineage>
</organism>
<feature type="zinc finger region" description="dksA C4-type" evidence="4">
    <location>
        <begin position="82"/>
        <end position="106"/>
    </location>
</feature>
<keyword evidence="2" id="KW-0863">Zinc-finger</keyword>
<reference evidence="7" key="1">
    <citation type="submission" date="2016-04" db="EMBL/GenBank/DDBJ databases">
        <authorList>
            <person name="Evans L.H."/>
            <person name="Alamgir A."/>
            <person name="Owens N."/>
            <person name="Weber N.D."/>
            <person name="Virtaneva K."/>
            <person name="Barbian K."/>
            <person name="Babar A."/>
            <person name="Rosenke K."/>
        </authorList>
    </citation>
    <scope>NUCLEOTIDE SEQUENCE</scope>
    <source>
        <strain evidence="7">Nono1</strain>
    </source>
</reference>
<dbReference type="PROSITE" id="PS51128">
    <property type="entry name" value="ZF_DKSA_2"/>
    <property type="match status" value="1"/>
</dbReference>
<dbReference type="RefSeq" id="WP_225268614.1">
    <property type="nucleotide sequence ID" value="NZ_CP084058.1"/>
</dbReference>
<name>A0A1M4EMA8_9ACTN</name>
<evidence type="ECO:0000256" key="2">
    <source>
        <dbReference type="ARBA" id="ARBA00022771"/>
    </source>
</evidence>
<feature type="coiled-coil region" evidence="5">
    <location>
        <begin position="12"/>
        <end position="43"/>
    </location>
</feature>
<keyword evidence="1" id="KW-0479">Metal-binding</keyword>
<evidence type="ECO:0000256" key="3">
    <source>
        <dbReference type="ARBA" id="ARBA00022833"/>
    </source>
</evidence>
<dbReference type="InterPro" id="IPR000962">
    <property type="entry name" value="Znf_DskA_TraR"/>
</dbReference>
<proteinExistence type="predicted"/>
<sequence length="113" mass="12846">MSEHRTSIHLSAVQLQSLREDLQEQLEQRRRHLDELREQERDSNGGDGTWQELVASVAAAERAVAELSHAFDRLAAGTYGRCAHCEAAIPFERLEIRPLARTCIDCQRRHEAA</sequence>